<dbReference type="AlphaFoldDB" id="A0A4Q7ZMU9"/>
<gene>
    <name evidence="1" type="ORF">EV385_4198</name>
</gene>
<organism evidence="1 2">
    <name type="scientific">Krasilnikovia cinnamomea</name>
    <dbReference type="NCBI Taxonomy" id="349313"/>
    <lineage>
        <taxon>Bacteria</taxon>
        <taxon>Bacillati</taxon>
        <taxon>Actinomycetota</taxon>
        <taxon>Actinomycetes</taxon>
        <taxon>Micromonosporales</taxon>
        <taxon>Micromonosporaceae</taxon>
        <taxon>Krasilnikovia</taxon>
    </lineage>
</organism>
<sequence length="337" mass="35133">MGIALTCGNGEDARVKIMRWFVGTWPSRIYRALATVPTGLARVPSRHWSVTPGRRMPVGAAAATLLATGALVFATHRTPPEPAPVPGIVAAGPGIVPAGPAGLIVRDGDLVEASGPVEDAELCAPAPVPLSLGGDTCPYGIPVPGVKPTDGATLRGRWHPIGLSDIRRMPYAPTSAGVLGGSDLPDTPPCPAPAGGWRDGEDWVDDQVRDYLHAHAEQFAEPFATHLGNARILVVKVVNGDVDQARKALTAIYADNLCVVAAPGGHSIAAEDRLQATTGRAVGALMNDPASGIYLAGSEDGKMRVMMVQLTQPLYDKLVAIGLDHLIIDPWIRPAGP</sequence>
<keyword evidence="2" id="KW-1185">Reference proteome</keyword>
<evidence type="ECO:0000313" key="1">
    <source>
        <dbReference type="EMBL" id="RZU52340.1"/>
    </source>
</evidence>
<protein>
    <submittedName>
        <fullName evidence="1">Uncharacterized protein</fullName>
    </submittedName>
</protein>
<comment type="caution">
    <text evidence="1">The sequence shown here is derived from an EMBL/GenBank/DDBJ whole genome shotgun (WGS) entry which is preliminary data.</text>
</comment>
<proteinExistence type="predicted"/>
<name>A0A4Q7ZMU9_9ACTN</name>
<evidence type="ECO:0000313" key="2">
    <source>
        <dbReference type="Proteomes" id="UP000292564"/>
    </source>
</evidence>
<dbReference type="EMBL" id="SHKY01000001">
    <property type="protein sequence ID" value="RZU52340.1"/>
    <property type="molecule type" value="Genomic_DNA"/>
</dbReference>
<reference evidence="1 2" key="1">
    <citation type="submission" date="2019-02" db="EMBL/GenBank/DDBJ databases">
        <title>Sequencing the genomes of 1000 actinobacteria strains.</title>
        <authorList>
            <person name="Klenk H.-P."/>
        </authorList>
    </citation>
    <scope>NUCLEOTIDE SEQUENCE [LARGE SCALE GENOMIC DNA]</scope>
    <source>
        <strain evidence="1 2">DSM 45162</strain>
    </source>
</reference>
<dbReference type="Proteomes" id="UP000292564">
    <property type="component" value="Unassembled WGS sequence"/>
</dbReference>
<accession>A0A4Q7ZMU9</accession>